<gene>
    <name evidence="1" type="ORF">MVEN_00863100</name>
</gene>
<reference evidence="1" key="1">
    <citation type="submission" date="2020-05" db="EMBL/GenBank/DDBJ databases">
        <title>Mycena genomes resolve the evolution of fungal bioluminescence.</title>
        <authorList>
            <person name="Tsai I.J."/>
        </authorList>
    </citation>
    <scope>NUCLEOTIDE SEQUENCE</scope>
    <source>
        <strain evidence="1">CCC161011</strain>
    </source>
</reference>
<name>A0A8H7D1K9_9AGAR</name>
<dbReference type="OrthoDB" id="2840805at2759"/>
<keyword evidence="2" id="KW-1185">Reference proteome</keyword>
<comment type="caution">
    <text evidence="1">The sequence shown here is derived from an EMBL/GenBank/DDBJ whole genome shotgun (WGS) entry which is preliminary data.</text>
</comment>
<protein>
    <submittedName>
        <fullName evidence="1">Uncharacterized protein</fullName>
    </submittedName>
</protein>
<dbReference type="Gene3D" id="2.80.10.50">
    <property type="match status" value="1"/>
</dbReference>
<organism evidence="1 2">
    <name type="scientific">Mycena venus</name>
    <dbReference type="NCBI Taxonomy" id="2733690"/>
    <lineage>
        <taxon>Eukaryota</taxon>
        <taxon>Fungi</taxon>
        <taxon>Dikarya</taxon>
        <taxon>Basidiomycota</taxon>
        <taxon>Agaricomycotina</taxon>
        <taxon>Agaricomycetes</taxon>
        <taxon>Agaricomycetidae</taxon>
        <taxon>Agaricales</taxon>
        <taxon>Marasmiineae</taxon>
        <taxon>Mycenaceae</taxon>
        <taxon>Mycena</taxon>
    </lineage>
</organism>
<dbReference type="SUPFAM" id="SSF50370">
    <property type="entry name" value="Ricin B-like lectins"/>
    <property type="match status" value="1"/>
</dbReference>
<evidence type="ECO:0000313" key="1">
    <source>
        <dbReference type="EMBL" id="KAF7358150.1"/>
    </source>
</evidence>
<evidence type="ECO:0000313" key="2">
    <source>
        <dbReference type="Proteomes" id="UP000620124"/>
    </source>
</evidence>
<dbReference type="Proteomes" id="UP000620124">
    <property type="component" value="Unassembled WGS sequence"/>
</dbReference>
<dbReference type="InterPro" id="IPR035992">
    <property type="entry name" value="Ricin_B-like_lectins"/>
</dbReference>
<proteinExistence type="predicted"/>
<dbReference type="AlphaFoldDB" id="A0A8H7D1K9"/>
<accession>A0A8H7D1K9</accession>
<sequence length="146" mass="15748">MVSPCFIAGLLFITDFQFSVLDLANSINPVIGQSNVQGSNQIWMFNPIDDDGELFKIQSALGGSFLTFTPSDEAPLFRQATTDSEGSVFSLFCNPADAASGSVIHNATGLALTAWHQEDGSTITPVTYETYTGRTEQTFFFVTIGT</sequence>
<dbReference type="EMBL" id="JACAZI010000006">
    <property type="protein sequence ID" value="KAF7358150.1"/>
    <property type="molecule type" value="Genomic_DNA"/>
</dbReference>